<dbReference type="AlphaFoldDB" id="A0A081PL04"/>
<dbReference type="InterPro" id="IPR025366">
    <property type="entry name" value="DUF4270"/>
</dbReference>
<protein>
    <recommendedName>
        <fullName evidence="3">DUF4270 domain-containing protein</fullName>
    </recommendedName>
</protein>
<evidence type="ECO:0000313" key="2">
    <source>
        <dbReference type="Proteomes" id="UP000028007"/>
    </source>
</evidence>
<gene>
    <name evidence="1" type="ORF">N180_07780</name>
</gene>
<dbReference type="Proteomes" id="UP000028007">
    <property type="component" value="Unassembled WGS sequence"/>
</dbReference>
<proteinExistence type="predicted"/>
<reference evidence="1 2" key="1">
    <citation type="journal article" date="1992" name="Int. J. Syst. Bacteriol.">
        <title>Sphingobacterium antarcticus sp. nov. a Psychrotrophic Bacterium from the Soils of Schirmacher Oasis, Antarctica.</title>
        <authorList>
            <person name="Shivaji S."/>
            <person name="Ray M.K."/>
            <person name="Rao N.S."/>
            <person name="Saiserr L."/>
            <person name="Jagannadham M.V."/>
            <person name="Kumar G.S."/>
            <person name="Reddy G."/>
            <person name="Bhargava P.M."/>
        </authorList>
    </citation>
    <scope>NUCLEOTIDE SEQUENCE [LARGE SCALE GENOMIC DNA]</scope>
    <source>
        <strain evidence="1 2">4BY</strain>
    </source>
</reference>
<accession>A0A081PL04</accession>
<dbReference type="eggNOG" id="ENOG502Z90P">
    <property type="taxonomic scope" value="Bacteria"/>
</dbReference>
<dbReference type="Pfam" id="PF14092">
    <property type="entry name" value="DUF4270"/>
    <property type="match status" value="1"/>
</dbReference>
<evidence type="ECO:0000313" key="1">
    <source>
        <dbReference type="EMBL" id="KEQ31377.1"/>
    </source>
</evidence>
<dbReference type="OrthoDB" id="1092930at2"/>
<comment type="caution">
    <text evidence="1">The sequence shown here is derived from an EMBL/GenBank/DDBJ whole genome shotgun (WGS) entry which is preliminary data.</text>
</comment>
<name>A0A081PL04_9SPHI</name>
<dbReference type="EMBL" id="JNFF01000017">
    <property type="protein sequence ID" value="KEQ31377.1"/>
    <property type="molecule type" value="Genomic_DNA"/>
</dbReference>
<dbReference type="PROSITE" id="PS51257">
    <property type="entry name" value="PROKAR_LIPOPROTEIN"/>
    <property type="match status" value="1"/>
</dbReference>
<keyword evidence="2" id="KW-1185">Reference proteome</keyword>
<organism evidence="1 2">
    <name type="scientific">Pedobacter antarcticus 4BY</name>
    <dbReference type="NCBI Taxonomy" id="1358423"/>
    <lineage>
        <taxon>Bacteria</taxon>
        <taxon>Pseudomonadati</taxon>
        <taxon>Bacteroidota</taxon>
        <taxon>Sphingobacteriia</taxon>
        <taxon>Sphingobacteriales</taxon>
        <taxon>Sphingobacteriaceae</taxon>
        <taxon>Pedobacter</taxon>
    </lineage>
</organism>
<sequence>MASMKSNSLILLIFTGILTTVLTACKTNNKIGFDDNDPLTVEINDSIKVIASTYLLDSLPSSNTGTIMLGANEDPAFGKLKLSSYFRIKAPAQSDLPKDAVFDSLRLVLKYSKYSYGDTIKLQQLVVHRLKELIKLHKVNNDVEPEEKPLFVTNEDALFTTSTVKYDATPIGTHSYKPSPGSKDSVSIKLDDKWGNELFKMLVEKDKRLSSADDFLNYFKGMHIESINSSAVIGFNADNLKMLVHYHYRNNNGFPETGKSEFVMHDKQYQFNHIEADRQATSLKGLNQKNQEVDALTTGQQLFLQGGSGIVTKILLPGLTQFMHEPGIVVNKVELIIQTKPSTYALYKVPASLILFIANDRNTPKFTIPDAYETTTQQAAFRPGNDNGALASFTFNLSEYADKIKKGEYKNTSLLLSLPIDDLIKTVNRAHITNDKSTLSVSTRITYTKY</sequence>
<evidence type="ECO:0008006" key="3">
    <source>
        <dbReference type="Google" id="ProtNLM"/>
    </source>
</evidence>